<dbReference type="PANTHER" id="PTHR11474:SF76">
    <property type="entry name" value="SHKT DOMAIN-CONTAINING PROTEIN"/>
    <property type="match status" value="1"/>
</dbReference>
<feature type="region of interest" description="Disordered" evidence="3">
    <location>
        <begin position="559"/>
        <end position="579"/>
    </location>
</feature>
<accession>A0ABX6T9G4</accession>
<dbReference type="PANTHER" id="PTHR11474">
    <property type="entry name" value="TYROSINASE FAMILY MEMBER"/>
    <property type="match status" value="1"/>
</dbReference>
<dbReference type="InterPro" id="IPR006680">
    <property type="entry name" value="Amidohydro-rel"/>
</dbReference>
<keyword evidence="6" id="KW-1185">Reference proteome</keyword>
<dbReference type="PRINTS" id="PR00092">
    <property type="entry name" value="TYROSINASE"/>
</dbReference>
<keyword evidence="2" id="KW-0186">Copper</keyword>
<dbReference type="Gene3D" id="3.20.20.140">
    <property type="entry name" value="Metal-dependent hydrolases"/>
    <property type="match status" value="1"/>
</dbReference>
<name>A0ABX6T9G4_9SPHN</name>
<dbReference type="Pfam" id="PF00264">
    <property type="entry name" value="Tyrosinase"/>
    <property type="match status" value="1"/>
</dbReference>
<dbReference type="InterPro" id="IPR002227">
    <property type="entry name" value="Tyrosinase_Cu-bd"/>
</dbReference>
<evidence type="ECO:0000313" key="6">
    <source>
        <dbReference type="Proteomes" id="UP000516105"/>
    </source>
</evidence>
<dbReference type="Proteomes" id="UP000516105">
    <property type="component" value="Chromosome"/>
</dbReference>
<feature type="region of interest" description="Disordered" evidence="3">
    <location>
        <begin position="473"/>
        <end position="532"/>
    </location>
</feature>
<dbReference type="Pfam" id="PF04909">
    <property type="entry name" value="Amidohydro_2"/>
    <property type="match status" value="1"/>
</dbReference>
<sequence>MAHQGNSFSRGSQLFDRRSAIAAGCSVLVAASFGGSARAQAAPTRMKLESFSQDARMVSALKRGVAAMKAKPPSDPESWFFQAAIHAVREDAMDAAEQRDPNVAQARQFWNKCPHHGENSANFLLWHRAYLYYFERILRKASGEADFALPYWNYADASQRRFPALFGDEDADADGNPQNPLYDLRREIAFMSGLYELAPEVADGARALAEKRFFGAIERAGFAGGVADSDPRTRGLAEQAPHDLIHFAIGGAIGFGDPEMEEAQGSTSGLMASVPTAAFDPIFWVHHTNIDRMWTAWECLPDRTWGTLPPAPWFEEKPWIFFDADGSQKKEKRRFYLDRANLDLRYDSDDPACHRLSLQAIGAGLAAPSRQFEVQSMEAGTGSVGRALSDTVPLHVELPVAAPTASQFFSTRAQRKGHRVILELRGLKLTGVTAVGYDVYVNLPAGATPSRDLPNYVGTIPCSGWHTMPRGPRARAGCGRVASHRHHRGRRGREPGGRARDPVRSTATDRKCAAPKTAGQVDDRGDRRGRRSAETVIKAQFEGEAFVGSVIPPVVHDYTGQTGRAGDGTEEDAASPRRWTRRGSIGALAALAGAMLAACKTRPAGMAFVAPRRRMVDAHCHVFNVTDLPAATFIQQCMLGVEPGSSLPKKILLKSLQRIEALVSRGVISAKGEAEGAGAFVQDSPSLGRQNESELRKEQLQAEQALRELGASGALATCPTGPAPQPSIGSIVEWLRSFRSRRATLARTLAKAHAAGGYDAALLCPALVDYSNWLGQSLRSSLVDQANAMGQVASDPSLPPVHGYVAFDPLRRALYRNRLPVIDGSWDPLNLAKDALTRQGFVGIKLYPPMGFRASGNGTSGEDFPEHVRTVFGSAQKAGAEIDRSLDELWSLCLELDAPVLAHAAASNGSRRGYGRRADPDYWFPVIRRHPALRVLLGHFGRFRDRSSGEGPAACPNDEMPFEKTWEAAFGRFVQANPDALLFADLSYLSDLFHEDYRRRAVQGLKKYLAYDPEARHLVFGSDWVMLGIERAYPEPPSYPGRVAALLADAGLTSGQIDGVFYGNAVRFLGISDGTATRKRLLAFYAMRGMPPKNIPA</sequence>
<dbReference type="PROSITE" id="PS00498">
    <property type="entry name" value="TYROSINASE_2"/>
    <property type="match status" value="1"/>
</dbReference>
<evidence type="ECO:0000256" key="1">
    <source>
        <dbReference type="ARBA" id="ARBA00022723"/>
    </source>
</evidence>
<gene>
    <name evidence="5" type="ORF">H9L14_14135</name>
</gene>
<feature type="compositionally biased region" description="Basic residues" evidence="3">
    <location>
        <begin position="482"/>
        <end position="491"/>
    </location>
</feature>
<feature type="compositionally biased region" description="Basic and acidic residues" evidence="3">
    <location>
        <begin position="492"/>
        <end position="512"/>
    </location>
</feature>
<proteinExistence type="predicted"/>
<feature type="domain" description="Tyrosinase copper-binding" evidence="4">
    <location>
        <begin position="280"/>
        <end position="291"/>
    </location>
</feature>
<keyword evidence="1" id="KW-0479">Metal-binding</keyword>
<dbReference type="EMBL" id="CP060782">
    <property type="protein sequence ID" value="QNP45645.1"/>
    <property type="molecule type" value="Genomic_DNA"/>
</dbReference>
<dbReference type="SUPFAM" id="SSF51556">
    <property type="entry name" value="Metallo-dependent hydrolases"/>
    <property type="match status" value="1"/>
</dbReference>
<dbReference type="SUPFAM" id="SSF48056">
    <property type="entry name" value="Di-copper centre-containing domain"/>
    <property type="match status" value="1"/>
</dbReference>
<protein>
    <submittedName>
        <fullName evidence="5">Tyrosinase family protein</fullName>
    </submittedName>
</protein>
<evidence type="ECO:0000256" key="3">
    <source>
        <dbReference type="SAM" id="MobiDB-lite"/>
    </source>
</evidence>
<dbReference type="InterPro" id="IPR050316">
    <property type="entry name" value="Tyrosinase/Hemocyanin"/>
</dbReference>
<reference evidence="5 6" key="1">
    <citation type="submission" date="2020-08" db="EMBL/GenBank/DDBJ databases">
        <title>Genome sequence of Sphingomonas sediminicola KACC 15039T.</title>
        <authorList>
            <person name="Hyun D.-W."/>
            <person name="Bae J.-W."/>
        </authorList>
    </citation>
    <scope>NUCLEOTIDE SEQUENCE [LARGE SCALE GENOMIC DNA]</scope>
    <source>
        <strain evidence="5 6">KACC 15039</strain>
    </source>
</reference>
<evidence type="ECO:0000313" key="5">
    <source>
        <dbReference type="EMBL" id="QNP45645.1"/>
    </source>
</evidence>
<dbReference type="Gene3D" id="1.10.1280.10">
    <property type="entry name" value="Di-copper center containing domain from catechol oxidase"/>
    <property type="match status" value="1"/>
</dbReference>
<dbReference type="RefSeq" id="WP_187708600.1">
    <property type="nucleotide sequence ID" value="NZ_CP060782.1"/>
</dbReference>
<organism evidence="5 6">
    <name type="scientific">Sphingomonas sediminicola</name>
    <dbReference type="NCBI Taxonomy" id="386874"/>
    <lineage>
        <taxon>Bacteria</taxon>
        <taxon>Pseudomonadati</taxon>
        <taxon>Pseudomonadota</taxon>
        <taxon>Alphaproteobacteria</taxon>
        <taxon>Sphingomonadales</taxon>
        <taxon>Sphingomonadaceae</taxon>
        <taxon>Sphingomonas</taxon>
    </lineage>
</organism>
<dbReference type="InterPro" id="IPR008922">
    <property type="entry name" value="Di-copper_centre_dom_sf"/>
</dbReference>
<evidence type="ECO:0000259" key="4">
    <source>
        <dbReference type="PROSITE" id="PS00498"/>
    </source>
</evidence>
<evidence type="ECO:0000256" key="2">
    <source>
        <dbReference type="ARBA" id="ARBA00023008"/>
    </source>
</evidence>
<dbReference type="InterPro" id="IPR032466">
    <property type="entry name" value="Metal_Hydrolase"/>
</dbReference>